<dbReference type="Proteomes" id="UP000249645">
    <property type="component" value="Unassembled WGS sequence"/>
</dbReference>
<dbReference type="AlphaFoldDB" id="A0A2W5EXS6"/>
<comment type="caution">
    <text evidence="2">The sequence shown here is derived from an EMBL/GenBank/DDBJ whole genome shotgun (WGS) entry which is preliminary data.</text>
</comment>
<evidence type="ECO:0000256" key="1">
    <source>
        <dbReference type="SAM" id="MobiDB-lite"/>
    </source>
</evidence>
<gene>
    <name evidence="2" type="ORF">DI598_12455</name>
</gene>
<feature type="region of interest" description="Disordered" evidence="1">
    <location>
        <begin position="153"/>
        <end position="172"/>
    </location>
</feature>
<evidence type="ECO:0000313" key="2">
    <source>
        <dbReference type="EMBL" id="PZP46150.1"/>
    </source>
</evidence>
<evidence type="ECO:0008006" key="4">
    <source>
        <dbReference type="Google" id="ProtNLM"/>
    </source>
</evidence>
<dbReference type="Gene3D" id="3.10.450.50">
    <property type="match status" value="1"/>
</dbReference>
<name>A0A2W5EXS6_9SPHI</name>
<feature type="compositionally biased region" description="Polar residues" evidence="1">
    <location>
        <begin position="162"/>
        <end position="172"/>
    </location>
</feature>
<accession>A0A2W5EXS6</accession>
<feature type="non-terminal residue" evidence="2">
    <location>
        <position position="187"/>
    </location>
</feature>
<sequence length="187" mass="20378">MTDIGQLFFMKKNITFVVVVVSLLILTACNSEKGKIKTVITSFFTALNHKDPQSAKLYATNESADFLNLIQQQIIQTNSGDSTPTANEKFLISDIKINGDVATASVRSESQQNPLTVTVKKVNGDWKVAFDKSSIASMINSDVDLKDQGLLHKDSTSKDIPSDQNNMPTAPRQTLNLADTSVTPANN</sequence>
<proteinExistence type="predicted"/>
<reference evidence="2 3" key="1">
    <citation type="submission" date="2017-11" db="EMBL/GenBank/DDBJ databases">
        <title>Infants hospitalized years apart are colonized by the same room-sourced microbial strains.</title>
        <authorList>
            <person name="Brooks B."/>
            <person name="Olm M.R."/>
            <person name="Firek B.A."/>
            <person name="Baker R."/>
            <person name="Thomas B.C."/>
            <person name="Morowitz M.J."/>
            <person name="Banfield J.F."/>
        </authorList>
    </citation>
    <scope>NUCLEOTIDE SEQUENCE [LARGE SCALE GENOMIC DNA]</scope>
    <source>
        <strain evidence="2">S2_009_000_R2_76</strain>
    </source>
</reference>
<protein>
    <recommendedName>
        <fullName evidence="4">DUF4878 domain-containing protein</fullName>
    </recommendedName>
</protein>
<evidence type="ECO:0000313" key="3">
    <source>
        <dbReference type="Proteomes" id="UP000249645"/>
    </source>
</evidence>
<organism evidence="2 3">
    <name type="scientific">Pseudopedobacter saltans</name>
    <dbReference type="NCBI Taxonomy" id="151895"/>
    <lineage>
        <taxon>Bacteria</taxon>
        <taxon>Pseudomonadati</taxon>
        <taxon>Bacteroidota</taxon>
        <taxon>Sphingobacteriia</taxon>
        <taxon>Sphingobacteriales</taxon>
        <taxon>Sphingobacteriaceae</taxon>
        <taxon>Pseudopedobacter</taxon>
    </lineage>
</organism>
<dbReference type="EMBL" id="QFOI01000237">
    <property type="protein sequence ID" value="PZP46150.1"/>
    <property type="molecule type" value="Genomic_DNA"/>
</dbReference>